<dbReference type="OMA" id="CPAHIIA"/>
<dbReference type="PANTHER" id="PTHR14919">
    <property type="entry name" value="KPL2-RELATED"/>
    <property type="match status" value="1"/>
</dbReference>
<reference evidence="4" key="1">
    <citation type="submission" date="2014-09" db="EMBL/GenBank/DDBJ databases">
        <authorList>
            <person name="Sharma Rahul"/>
            <person name="Thines Marco"/>
        </authorList>
    </citation>
    <scope>NUCLEOTIDE SEQUENCE [LARGE SCALE GENOMIC DNA]</scope>
</reference>
<evidence type="ECO:0000259" key="2">
    <source>
        <dbReference type="PROSITE" id="PS50021"/>
    </source>
</evidence>
<dbReference type="PROSITE" id="PS50021">
    <property type="entry name" value="CH"/>
    <property type="match status" value="1"/>
</dbReference>
<feature type="domain" description="Calponin-homology (CH)" evidence="2">
    <location>
        <begin position="1"/>
        <end position="103"/>
    </location>
</feature>
<evidence type="ECO:0000313" key="4">
    <source>
        <dbReference type="Proteomes" id="UP000054928"/>
    </source>
</evidence>
<keyword evidence="4" id="KW-1185">Reference proteome</keyword>
<feature type="coiled-coil region" evidence="1">
    <location>
        <begin position="899"/>
        <end position="926"/>
    </location>
</feature>
<dbReference type="InterPro" id="IPR036872">
    <property type="entry name" value="CH_dom_sf"/>
</dbReference>
<protein>
    <recommendedName>
        <fullName evidence="2">Calponin-homology (CH) domain-containing protein</fullName>
    </recommendedName>
</protein>
<dbReference type="Pfam" id="PF06294">
    <property type="entry name" value="CH_2"/>
    <property type="match status" value="1"/>
</dbReference>
<dbReference type="Pfam" id="PF00406">
    <property type="entry name" value="ADK"/>
    <property type="match status" value="1"/>
</dbReference>
<dbReference type="OrthoDB" id="62528at2759"/>
<dbReference type="Pfam" id="PF22946">
    <property type="entry name" value="SPEF2_D5"/>
    <property type="match status" value="1"/>
</dbReference>
<dbReference type="EMBL" id="CCYD01000667">
    <property type="protein sequence ID" value="CEG43539.1"/>
    <property type="molecule type" value="Genomic_DNA"/>
</dbReference>
<dbReference type="GeneID" id="36408786"/>
<sequence length="1492" mass="170708">MAEQLLRWLNHELQLSTHVINIEIDFANGYLLGELLYRLNQQHNLADFVRNSSADAKVINFCLLEPTLCRLNVKFDANVAAGIMNKKKDVAANLLYQIKMAAARVSRAPGISTRLMERTGIIPLHNRPEKLAKSTYDMNMSRIFKQTIRRRVRSIKSLQQEEDQIEEDKKNQRANLARLAEQKEYLEATIAERRHRAFLHNSYIQQAIGEMDKASWKMALQKKNAREQRQDAFFRQLTNKRQEEEKSLAASLRRKVCCDLNEFDTIGELRTVMSGCNISPRKSKGFGLRSLTTALNTAFEKEKHLTPNFAMNEREVQPNPSETAIAADVIKHQRQQREKRRKDLALRRQRFLQECALSQNRLQTTREASLSKQLVLQPTNSEKSQNSEINCILAYTDVAIENRLVRNREYVKQQELDLLATIDRDACYYRSIIHQFEDDIEMQIVQRSDVQASINAASRFASEQISSLIVDDLIKFVLFIAKKREETLHLRDSDMFLTLETWDEYKFQFANGLSFEDLIPWFAVEAFGEDTSLDSHELDEYLSRFQPLPTILEQIPLSSTRNEDTLFPGATEIIEDHFVLGEEVKALRWISRLSPVSAADIIQEKCTFDGSSAELSLGDPVRPAIKPRQELRILVFGPPCSGKATLAKLLCESHNLVVISVHEFIFDAIQSSSELGDQINGFLINGKELPPELYSRVVIEAIKKNDMQDHVRYDKAGWVMHDLPATLQHDQYLDQCLTGDMDVAAPESPYQFMSAIALGRPRPPLSSAFFHDVWEELRTAQLETSIIYELLSLHCWAKDEFQHDHKAWYRKFDTLRELSCAEMSMAEMHEAIARIVDQVLRDRQRKAEVKQQKQEADEQALMLSEEERQKRFNVFETEIYETNATVTKIEASLAEAELAKVKKEEIMELRKKLDEARRQFDATIGAARCWVNGEKVCNFVTKSKLPGGLSLASAQVLSAIWNNMEMEYVSTVKASFSMLRKQRHRVTDRMQQIICKFCEFVRRPDKKQLIVNEFQSSFNEVIDEMRFEEFTKVELHARTDIFQDNLVTLVEAKVKENNEELDSMIDDKWVEDMCQQVAVIYQMALQAERDRFQVSVHVLLDGHYVASSNRSQLKSIVELWQSYRSRLESPCTVYRNSVDDLLIKNASPPVAADKTSSKGKAKASAPAVVPSTNVTATIVNAPADSLTMTELLAEYTHVLKLCSSWMEAIAPIANAATSQDVESEAADQQINGDFCMANLLNGLKYECKAMERRVQFLRESSEKACNEITKSMKSIESTLRDVLEKRKDQEEIAIAAVIEYVRAAIEREVALPLYIDISPEVVKRFPVTSELPEDTMVRIDGNKRLLPLPIPIPPPCVEVSHDLLLNPRQRDSLESALIAQTYNDSGLLPYVVVVEIIAALPSRLNALPNAWRWCPPHVIAEIVAQFIVNQSEFVDVKALIDAMSSRDDLLRQFLPFEPQQDLQMHEEKEQNLLLQQETPTNDSDASLLQDQI</sequence>
<dbReference type="STRING" id="4781.A0A0N7L681"/>
<keyword evidence="1" id="KW-0175">Coiled coil</keyword>
<dbReference type="PANTHER" id="PTHR14919:SF0">
    <property type="entry name" value="SPERM FLAGELLAR PROTEIN 2"/>
    <property type="match status" value="1"/>
</dbReference>
<feature type="coiled-coil region" evidence="1">
    <location>
        <begin position="1240"/>
        <end position="1267"/>
    </location>
</feature>
<dbReference type="Gene3D" id="1.10.418.10">
    <property type="entry name" value="Calponin-like domain"/>
    <property type="match status" value="1"/>
</dbReference>
<dbReference type="InterPro" id="IPR001715">
    <property type="entry name" value="CH_dom"/>
</dbReference>
<dbReference type="InterPro" id="IPR054517">
    <property type="entry name" value="SPEF2_D5"/>
</dbReference>
<evidence type="ECO:0000313" key="3">
    <source>
        <dbReference type="EMBL" id="CEG43539.1"/>
    </source>
</evidence>
<feature type="coiled-coil region" evidence="1">
    <location>
        <begin position="839"/>
        <end position="869"/>
    </location>
</feature>
<dbReference type="InterPro" id="IPR027417">
    <property type="entry name" value="P-loop_NTPase"/>
</dbReference>
<feature type="coiled-coil region" evidence="1">
    <location>
        <begin position="155"/>
        <end position="189"/>
    </location>
</feature>
<dbReference type="Proteomes" id="UP000054928">
    <property type="component" value="Unassembled WGS sequence"/>
</dbReference>
<evidence type="ECO:0000256" key="1">
    <source>
        <dbReference type="SAM" id="Coils"/>
    </source>
</evidence>
<organism evidence="3 4">
    <name type="scientific">Plasmopara halstedii</name>
    <name type="common">Downy mildew of sunflower</name>
    <dbReference type="NCBI Taxonomy" id="4781"/>
    <lineage>
        <taxon>Eukaryota</taxon>
        <taxon>Sar</taxon>
        <taxon>Stramenopiles</taxon>
        <taxon>Oomycota</taxon>
        <taxon>Peronosporomycetes</taxon>
        <taxon>Peronosporales</taxon>
        <taxon>Peronosporaceae</taxon>
        <taxon>Plasmopara</taxon>
    </lineage>
</organism>
<dbReference type="InterPro" id="IPR010441">
    <property type="entry name" value="CH_2"/>
</dbReference>
<name>A0A0N7L681_PLAHL</name>
<dbReference type="Gene3D" id="3.40.50.300">
    <property type="entry name" value="P-loop containing nucleotide triphosphate hydrolases"/>
    <property type="match status" value="1"/>
</dbReference>
<dbReference type="GO" id="GO:0005737">
    <property type="term" value="C:cytoplasm"/>
    <property type="evidence" value="ECO:0007669"/>
    <property type="project" value="UniProtKB-ARBA"/>
</dbReference>
<accession>A0A0N7L681</accession>
<proteinExistence type="predicted"/>
<dbReference type="InterPro" id="IPR052634">
    <property type="entry name" value="Sperm_flagellar-bone_growth"/>
</dbReference>
<dbReference type="RefSeq" id="XP_024579908.1">
    <property type="nucleotide sequence ID" value="XM_024729541.1"/>
</dbReference>
<dbReference type="SUPFAM" id="SSF52540">
    <property type="entry name" value="P-loop containing nucleoside triphosphate hydrolases"/>
    <property type="match status" value="1"/>
</dbReference>